<dbReference type="PANTHER" id="PTHR42679:SF2">
    <property type="entry name" value="S-METHYL-5'-THIOADENOSINE PHOSPHORYLASE"/>
    <property type="match status" value="1"/>
</dbReference>
<dbReference type="InterPro" id="IPR035994">
    <property type="entry name" value="Nucleoside_phosphorylase_sf"/>
</dbReference>
<dbReference type="GO" id="GO:0009116">
    <property type="term" value="P:nucleoside metabolic process"/>
    <property type="evidence" value="ECO:0007669"/>
    <property type="project" value="InterPro"/>
</dbReference>
<evidence type="ECO:0000313" key="3">
    <source>
        <dbReference type="EMBL" id="KAK7074741.1"/>
    </source>
</evidence>
<keyword evidence="1" id="KW-0328">Glycosyltransferase</keyword>
<dbReference type="AlphaFoldDB" id="A0AAN8X230"/>
<organism evidence="3 4">
    <name type="scientific">Halocaridina rubra</name>
    <name type="common">Hawaiian red shrimp</name>
    <dbReference type="NCBI Taxonomy" id="373956"/>
    <lineage>
        <taxon>Eukaryota</taxon>
        <taxon>Metazoa</taxon>
        <taxon>Ecdysozoa</taxon>
        <taxon>Arthropoda</taxon>
        <taxon>Crustacea</taxon>
        <taxon>Multicrustacea</taxon>
        <taxon>Malacostraca</taxon>
        <taxon>Eumalacostraca</taxon>
        <taxon>Eucarida</taxon>
        <taxon>Decapoda</taxon>
        <taxon>Pleocyemata</taxon>
        <taxon>Caridea</taxon>
        <taxon>Atyoidea</taxon>
        <taxon>Atyidae</taxon>
        <taxon>Halocaridina</taxon>
    </lineage>
</organism>
<dbReference type="PANTHER" id="PTHR42679">
    <property type="entry name" value="S-METHYL-5'-THIOADENOSINE PHOSPHORYLASE"/>
    <property type="match status" value="1"/>
</dbReference>
<dbReference type="GO" id="GO:0017061">
    <property type="term" value="F:S-methyl-5-thioadenosine phosphorylase activity"/>
    <property type="evidence" value="ECO:0007669"/>
    <property type="project" value="InterPro"/>
</dbReference>
<evidence type="ECO:0000313" key="4">
    <source>
        <dbReference type="Proteomes" id="UP001381693"/>
    </source>
</evidence>
<dbReference type="SUPFAM" id="SSF53167">
    <property type="entry name" value="Purine and uridine phosphorylases"/>
    <property type="match status" value="1"/>
</dbReference>
<reference evidence="3 4" key="1">
    <citation type="submission" date="2023-11" db="EMBL/GenBank/DDBJ databases">
        <title>Halocaridina rubra genome assembly.</title>
        <authorList>
            <person name="Smith C."/>
        </authorList>
    </citation>
    <scope>NUCLEOTIDE SEQUENCE [LARGE SCALE GENOMIC DNA]</scope>
    <source>
        <strain evidence="3">EP-1</strain>
        <tissue evidence="3">Whole</tissue>
    </source>
</reference>
<dbReference type="InterPro" id="IPR010044">
    <property type="entry name" value="MTAP"/>
</dbReference>
<sequence>MSGVKIGIIGGSGLSNPKFFEGATEHTLTTPYGSPSDVLLEGKIGGVPCVLLARYSWSMLLK</sequence>
<dbReference type="EMBL" id="JAXCGZ010011469">
    <property type="protein sequence ID" value="KAK7074741.1"/>
    <property type="molecule type" value="Genomic_DNA"/>
</dbReference>
<dbReference type="Proteomes" id="UP001381693">
    <property type="component" value="Unassembled WGS sequence"/>
</dbReference>
<proteinExistence type="predicted"/>
<keyword evidence="2" id="KW-0808">Transferase</keyword>
<protein>
    <recommendedName>
        <fullName evidence="5">S-methyl-5'-thioadenosine phosphorylase</fullName>
    </recommendedName>
</protein>
<comment type="caution">
    <text evidence="3">The sequence shown here is derived from an EMBL/GenBank/DDBJ whole genome shotgun (WGS) entry which is preliminary data.</text>
</comment>
<dbReference type="GO" id="GO:0019509">
    <property type="term" value="P:L-methionine salvage from methylthioadenosine"/>
    <property type="evidence" value="ECO:0007669"/>
    <property type="project" value="TreeGrafter"/>
</dbReference>
<dbReference type="Gene3D" id="3.40.50.1580">
    <property type="entry name" value="Nucleoside phosphorylase domain"/>
    <property type="match status" value="1"/>
</dbReference>
<accession>A0AAN8X230</accession>
<evidence type="ECO:0000256" key="2">
    <source>
        <dbReference type="ARBA" id="ARBA00022679"/>
    </source>
</evidence>
<dbReference type="GO" id="GO:0005829">
    <property type="term" value="C:cytosol"/>
    <property type="evidence" value="ECO:0007669"/>
    <property type="project" value="TreeGrafter"/>
</dbReference>
<keyword evidence="4" id="KW-1185">Reference proteome</keyword>
<gene>
    <name evidence="3" type="ORF">SK128_016302</name>
</gene>
<evidence type="ECO:0008006" key="5">
    <source>
        <dbReference type="Google" id="ProtNLM"/>
    </source>
</evidence>
<evidence type="ECO:0000256" key="1">
    <source>
        <dbReference type="ARBA" id="ARBA00022676"/>
    </source>
</evidence>
<name>A0AAN8X230_HALRR</name>